<sequence length="69" mass="7684">MVLNRASHLRFLRVEGNPSLSDLVSPTNFVVTSGHKNGFYPPYDGTDGTSVIHCFHKLDKSPHGFLLEE</sequence>
<gene>
    <name evidence="1" type="ORF">H671_3g8957</name>
</gene>
<protein>
    <submittedName>
        <fullName evidence="1">Uncharacterized protein</fullName>
    </submittedName>
</protein>
<evidence type="ECO:0000313" key="1">
    <source>
        <dbReference type="EMBL" id="ERE80301.1"/>
    </source>
</evidence>
<name>A0A061IDZ6_CRIGR</name>
<dbReference type="AlphaFoldDB" id="A0A061IDZ6"/>
<proteinExistence type="predicted"/>
<dbReference type="EMBL" id="KE671368">
    <property type="protein sequence ID" value="ERE80301.1"/>
    <property type="molecule type" value="Genomic_DNA"/>
</dbReference>
<evidence type="ECO:0000313" key="2">
    <source>
        <dbReference type="Proteomes" id="UP000030759"/>
    </source>
</evidence>
<dbReference type="Proteomes" id="UP000030759">
    <property type="component" value="Unassembled WGS sequence"/>
</dbReference>
<organism evidence="1 2">
    <name type="scientific">Cricetulus griseus</name>
    <name type="common">Chinese hamster</name>
    <name type="synonym">Cricetulus barabensis griseus</name>
    <dbReference type="NCBI Taxonomy" id="10029"/>
    <lineage>
        <taxon>Eukaryota</taxon>
        <taxon>Metazoa</taxon>
        <taxon>Chordata</taxon>
        <taxon>Craniata</taxon>
        <taxon>Vertebrata</taxon>
        <taxon>Euteleostomi</taxon>
        <taxon>Mammalia</taxon>
        <taxon>Eutheria</taxon>
        <taxon>Euarchontoglires</taxon>
        <taxon>Glires</taxon>
        <taxon>Rodentia</taxon>
        <taxon>Myomorpha</taxon>
        <taxon>Muroidea</taxon>
        <taxon>Cricetidae</taxon>
        <taxon>Cricetinae</taxon>
        <taxon>Cricetulus</taxon>
    </lineage>
</organism>
<accession>A0A061IDZ6</accession>
<reference evidence="2" key="1">
    <citation type="journal article" date="2013" name="Nat. Biotechnol.">
        <title>Chinese hamster genome sequenced from sorted chromosomes.</title>
        <authorList>
            <person name="Brinkrolf K."/>
            <person name="Rupp O."/>
            <person name="Laux H."/>
            <person name="Kollin F."/>
            <person name="Ernst W."/>
            <person name="Linke B."/>
            <person name="Kofler R."/>
            <person name="Romand S."/>
            <person name="Hesse F."/>
            <person name="Budach W.E."/>
            <person name="Galosy S."/>
            <person name="Muller D."/>
            <person name="Noll T."/>
            <person name="Wienberg J."/>
            <person name="Jostock T."/>
            <person name="Leonard M."/>
            <person name="Grillari J."/>
            <person name="Tauch A."/>
            <person name="Goesmann A."/>
            <person name="Helk B."/>
            <person name="Mott J.E."/>
            <person name="Puhler A."/>
            <person name="Borth N."/>
        </authorList>
    </citation>
    <scope>NUCLEOTIDE SEQUENCE [LARGE SCALE GENOMIC DNA]</scope>
    <source>
        <strain evidence="2">17A/GY</strain>
    </source>
</reference>